<dbReference type="RefSeq" id="WP_018978920.1">
    <property type="nucleotide sequence ID" value="NZ_BMLN01000015.1"/>
</dbReference>
<organism evidence="3 4">
    <name type="scientific">Saccharibacillus kuerlensis</name>
    <dbReference type="NCBI Taxonomy" id="459527"/>
    <lineage>
        <taxon>Bacteria</taxon>
        <taxon>Bacillati</taxon>
        <taxon>Bacillota</taxon>
        <taxon>Bacilli</taxon>
        <taxon>Bacillales</taxon>
        <taxon>Paenibacillaceae</taxon>
        <taxon>Saccharibacillus</taxon>
    </lineage>
</organism>
<dbReference type="InterPro" id="IPR024654">
    <property type="entry name" value="Calcineurin-like_PHP_lpxH"/>
</dbReference>
<comment type="caution">
    <text evidence="3">The sequence shown here is derived from an EMBL/GenBank/DDBJ whole genome shotgun (WGS) entry which is preliminary data.</text>
</comment>
<sequence length="255" mass="28357">MKEVKESFMTSYTAVISDIHGNAPALQAVLEDISKRGIDRIVNLGDSLFGPIDPIGTVELLMDDSRIVHLMGNCDEILLQEQVDSATFTFVKPKLTSAMLEWIGAFPKFQIFENLFFCHGTPEANDRYLLEKVSEKGVEAKSPEELESELEAFTYPYIFCGHSHVFQTKTLPSGKMIVNVGSVGLPAYNDELPFPHVMESGSPHADYAIVGREPDGRWSIQHIEAAYDSERAAVLAERNGRPDYAYALRTGRALL</sequence>
<keyword evidence="4" id="KW-1185">Reference proteome</keyword>
<dbReference type="Proteomes" id="UP000606653">
    <property type="component" value="Unassembled WGS sequence"/>
</dbReference>
<evidence type="ECO:0000313" key="4">
    <source>
        <dbReference type="Proteomes" id="UP000606653"/>
    </source>
</evidence>
<dbReference type="PIRSF" id="PIRSF000883">
    <property type="entry name" value="Pesterase_MJ0912"/>
    <property type="match status" value="1"/>
</dbReference>
<reference evidence="4" key="1">
    <citation type="journal article" date="2019" name="Int. J. Syst. Evol. Microbiol.">
        <title>The Global Catalogue of Microorganisms (GCM) 10K type strain sequencing project: providing services to taxonomists for standard genome sequencing and annotation.</title>
        <authorList>
            <consortium name="The Broad Institute Genomics Platform"/>
            <consortium name="The Broad Institute Genome Sequencing Center for Infectious Disease"/>
            <person name="Wu L."/>
            <person name="Ma J."/>
        </authorList>
    </citation>
    <scope>NUCLEOTIDE SEQUENCE [LARGE SCALE GENOMIC DNA]</scope>
    <source>
        <strain evidence="4">CGMCC 1.6964</strain>
    </source>
</reference>
<feature type="domain" description="Calcineurin-like phosphoesterase" evidence="2">
    <location>
        <begin position="14"/>
        <end position="188"/>
    </location>
</feature>
<comment type="similarity">
    <text evidence="1">Belongs to the metallophosphoesterase superfamily. YfcE family.</text>
</comment>
<evidence type="ECO:0000256" key="1">
    <source>
        <dbReference type="ARBA" id="ARBA00008950"/>
    </source>
</evidence>
<keyword evidence="3" id="KW-0808">Transferase</keyword>
<dbReference type="GO" id="GO:0008168">
    <property type="term" value="F:methyltransferase activity"/>
    <property type="evidence" value="ECO:0007669"/>
    <property type="project" value="UniProtKB-KW"/>
</dbReference>
<evidence type="ECO:0000313" key="3">
    <source>
        <dbReference type="EMBL" id="GGO08267.1"/>
    </source>
</evidence>
<dbReference type="GO" id="GO:0032259">
    <property type="term" value="P:methylation"/>
    <property type="evidence" value="ECO:0007669"/>
    <property type="project" value="UniProtKB-KW"/>
</dbReference>
<dbReference type="Gene3D" id="3.60.21.10">
    <property type="match status" value="1"/>
</dbReference>
<dbReference type="PANTHER" id="PTHR42850">
    <property type="entry name" value="METALLOPHOSPHOESTERASE"/>
    <property type="match status" value="1"/>
</dbReference>
<dbReference type="PANTHER" id="PTHR42850:SF2">
    <property type="entry name" value="BLL5683 PROTEIN"/>
    <property type="match status" value="1"/>
</dbReference>
<dbReference type="SUPFAM" id="SSF56300">
    <property type="entry name" value="Metallo-dependent phosphatases"/>
    <property type="match status" value="1"/>
</dbReference>
<dbReference type="InterPro" id="IPR050126">
    <property type="entry name" value="Ap4A_hydrolase"/>
</dbReference>
<dbReference type="InterPro" id="IPR029052">
    <property type="entry name" value="Metallo-depent_PP-like"/>
</dbReference>
<proteinExistence type="inferred from homology"/>
<keyword evidence="3" id="KW-0489">Methyltransferase</keyword>
<evidence type="ECO:0000259" key="2">
    <source>
        <dbReference type="Pfam" id="PF12850"/>
    </source>
</evidence>
<protein>
    <submittedName>
        <fullName evidence="3">DNA methylase</fullName>
    </submittedName>
</protein>
<name>A0ABQ2LA38_9BACL</name>
<dbReference type="InterPro" id="IPR011152">
    <property type="entry name" value="Pesterase_MJ0912"/>
</dbReference>
<dbReference type="Pfam" id="PF12850">
    <property type="entry name" value="Metallophos_2"/>
    <property type="match status" value="1"/>
</dbReference>
<dbReference type="EMBL" id="BMLN01000015">
    <property type="protein sequence ID" value="GGO08267.1"/>
    <property type="molecule type" value="Genomic_DNA"/>
</dbReference>
<accession>A0ABQ2LA38</accession>
<gene>
    <name evidence="3" type="ORF">GCM10010969_37590</name>
</gene>